<dbReference type="InterPro" id="IPR008322">
    <property type="entry name" value="UPF0261"/>
</dbReference>
<dbReference type="InterPro" id="IPR056778">
    <property type="entry name" value="UPF0261_C"/>
</dbReference>
<dbReference type="InterPro" id="IPR051353">
    <property type="entry name" value="Tobamovirus_resist_UPF0261"/>
</dbReference>
<evidence type="ECO:0000313" key="3">
    <source>
        <dbReference type="EMBL" id="AKU09422.1"/>
    </source>
</evidence>
<evidence type="ECO:0000313" key="4">
    <source>
        <dbReference type="Proteomes" id="UP000066124"/>
    </source>
</evidence>
<feature type="domain" description="UPF0261" evidence="1">
    <location>
        <begin position="2"/>
        <end position="175"/>
    </location>
</feature>
<dbReference type="EMBL" id="CP011948">
    <property type="protein sequence ID" value="AKU09422.1"/>
    <property type="molecule type" value="Genomic_DNA"/>
</dbReference>
<dbReference type="PATRIC" id="fig|35746.4.peg.3625"/>
<dbReference type="RefSeq" id="WP_050460177.1">
    <property type="nucleotide sequence ID" value="NZ_CP011948.1"/>
</dbReference>
<dbReference type="AlphaFoldDB" id="A0A0K1IY16"/>
<name>A0A0K1IY16_HALGI</name>
<protein>
    <submittedName>
        <fullName evidence="3">Uncharacterized protein</fullName>
    </submittedName>
</protein>
<organism evidence="3 4">
    <name type="scientific">Haloferax gibbonsii</name>
    <dbReference type="NCBI Taxonomy" id="35746"/>
    <lineage>
        <taxon>Archaea</taxon>
        <taxon>Methanobacteriati</taxon>
        <taxon>Methanobacteriota</taxon>
        <taxon>Stenosarchaea group</taxon>
        <taxon>Halobacteria</taxon>
        <taxon>Halobacteriales</taxon>
        <taxon>Haloferacaceae</taxon>
        <taxon>Haloferax</taxon>
    </lineage>
</organism>
<dbReference type="CDD" id="cd15488">
    <property type="entry name" value="Tm-1-like"/>
    <property type="match status" value="1"/>
</dbReference>
<feature type="domain" description="UPF0261" evidence="2">
    <location>
        <begin position="183"/>
        <end position="397"/>
    </location>
</feature>
<accession>A0A0K1IY16</accession>
<dbReference type="PANTHER" id="PTHR31862:SF1">
    <property type="entry name" value="UPF0261 DOMAIN PROTEIN (AFU_ORTHOLOGUE AFUA_1G10120)"/>
    <property type="match status" value="1"/>
</dbReference>
<dbReference type="KEGG" id="hgi:ABY42_16675"/>
<dbReference type="NCBIfam" id="NF002674">
    <property type="entry name" value="PRK02399.1-2"/>
    <property type="match status" value="1"/>
</dbReference>
<proteinExistence type="predicted"/>
<dbReference type="Gene3D" id="3.40.50.12020">
    <property type="entry name" value="Uncharacterised protein family UPF0261, NN domain"/>
    <property type="match status" value="1"/>
</dbReference>
<dbReference type="Gene3D" id="3.40.50.12030">
    <property type="entry name" value="Uncharacterised protein family UPF0261, NC domain"/>
    <property type="match status" value="1"/>
</dbReference>
<dbReference type="PANTHER" id="PTHR31862">
    <property type="entry name" value="UPF0261 DOMAIN PROTEIN (AFU_ORTHOLOGUE AFUA_1G10120)"/>
    <property type="match status" value="1"/>
</dbReference>
<evidence type="ECO:0000259" key="2">
    <source>
        <dbReference type="Pfam" id="PF23189"/>
    </source>
</evidence>
<gene>
    <name evidence="3" type="ORF">ABY42_16675</name>
</gene>
<dbReference type="Pfam" id="PF23189">
    <property type="entry name" value="UPF0261_C"/>
    <property type="match status" value="1"/>
</dbReference>
<reference evidence="4" key="1">
    <citation type="journal article" date="2015" name="J. Biotechnol.">
        <title>Complete genome sequence of Haloferax gibbonsii strain ARA6, a potential producer of polyhydroxyalkanoates and halocins isolated from Araruama, Rio de Janeiro, Brasil.</title>
        <authorList>
            <person name="Pinto L.H."/>
            <person name="D'Alincourt Carvalho-Assef A.P."/>
            <person name="Vieira R.P."/>
            <person name="Clementino M.M."/>
            <person name="Albano R.M."/>
        </authorList>
    </citation>
    <scope>NUCLEOTIDE SEQUENCE [LARGE SCALE GENOMIC DNA]</scope>
    <source>
        <strain evidence="4">ARA6</strain>
        <plasmid evidence="4">Plasmid pHG1</plasmid>
    </source>
</reference>
<geneLocation type="plasmid" evidence="3 4">
    <name>pHG1</name>
</geneLocation>
<dbReference type="Proteomes" id="UP000066124">
    <property type="component" value="Plasmid pHG1"/>
</dbReference>
<dbReference type="InterPro" id="IPR044122">
    <property type="entry name" value="UPF0261_N"/>
</dbReference>
<dbReference type="PIRSF" id="PIRSF033271">
    <property type="entry name" value="UCP033271"/>
    <property type="match status" value="1"/>
</dbReference>
<evidence type="ECO:0000259" key="1">
    <source>
        <dbReference type="Pfam" id="PF06792"/>
    </source>
</evidence>
<keyword evidence="3" id="KW-0614">Plasmid</keyword>
<sequence>MSVVIVGTLDTKGEEIGFARDVLEGQGLEVHLVDVGVMGAPEIEPDTDAAAVAEAGGSTLEALREAGDRGKAIETMGDGAAVVASRLHAEGRLDGVLGLGGGGNTSVATAAMRALPMGVPKLMLSTMASGDTEPYIGYHDIAMMYSVADIEGLNQLSRTVISNAALAMVGMVSNEPDVETEDKPTIGITMFGVTTPCVQTARDWLEAEGYETIVFHATGTGGRAMESLIEEGVIDGVLDVTTTEWADELVGGVLAAGPNRLDAAAERGIPQVVSTGALDMVNFGPKDSIPDEFDGRQFHVHNPQVTLMRTTTEENAELGRIIAEKLNAATGPTTLALPLGGVSMLDAEGEEFYDPEADEALFDALREHLDDHVEVIESSANINDEEFALTLAKAIDRRMRAAA</sequence>
<dbReference type="Pfam" id="PF06792">
    <property type="entry name" value="UPF0261"/>
    <property type="match status" value="1"/>
</dbReference>
<dbReference type="GeneID" id="25247620"/>